<evidence type="ECO:0000313" key="1">
    <source>
        <dbReference type="EMBL" id="SEQ11804.1"/>
    </source>
</evidence>
<dbReference type="AlphaFoldDB" id="A0A1H9DEB7"/>
<proteinExistence type="predicted"/>
<name>A0A1H9DEB7_9GAMM</name>
<keyword evidence="2" id="KW-1185">Reference proteome</keyword>
<dbReference type="OrthoDB" id="5500241at2"/>
<reference evidence="2" key="1">
    <citation type="submission" date="2016-10" db="EMBL/GenBank/DDBJ databases">
        <authorList>
            <person name="Varghese N."/>
            <person name="Submissions S."/>
        </authorList>
    </citation>
    <scope>NUCLEOTIDE SEQUENCE [LARGE SCALE GENOMIC DNA]</scope>
    <source>
        <strain evidence="2">DSM 18887</strain>
    </source>
</reference>
<evidence type="ECO:0008006" key="3">
    <source>
        <dbReference type="Google" id="ProtNLM"/>
    </source>
</evidence>
<evidence type="ECO:0000313" key="2">
    <source>
        <dbReference type="Proteomes" id="UP000198749"/>
    </source>
</evidence>
<protein>
    <recommendedName>
        <fullName evidence="3">Glycerol kinase</fullName>
    </recommendedName>
</protein>
<sequence length="280" mass="31952">MTRERNKVSTSALAKMLGKSSRQLFTELEALGWIKREEQRWSLTAKGEFEQGSYRESERYGRYIVWPDSVTEHRALVNPEDRLTGARGLGLKSGLAASRINQLLADLGWVRPWLKGWQLTDTGEAQGGVQKEDIHTSIPYVVWPKTLPDNTVFKRALREFGLHMAEVEQCHGCRAMDGHLLRSEAEVKIDNWLYLAQIIHACDKPLPVAEQARADFYLPQAGLFIEYWGSEKSPSYLADKMRKKALYEAHNLAVIELQEVDLDALDEVLPRQLRRFGLAC</sequence>
<organism evidence="1 2">
    <name type="scientific">Amphritea atlantica</name>
    <dbReference type="NCBI Taxonomy" id="355243"/>
    <lineage>
        <taxon>Bacteria</taxon>
        <taxon>Pseudomonadati</taxon>
        <taxon>Pseudomonadota</taxon>
        <taxon>Gammaproteobacteria</taxon>
        <taxon>Oceanospirillales</taxon>
        <taxon>Oceanospirillaceae</taxon>
        <taxon>Amphritea</taxon>
    </lineage>
</organism>
<dbReference type="Proteomes" id="UP000198749">
    <property type="component" value="Unassembled WGS sequence"/>
</dbReference>
<dbReference type="EMBL" id="FOGB01000001">
    <property type="protein sequence ID" value="SEQ11804.1"/>
    <property type="molecule type" value="Genomic_DNA"/>
</dbReference>
<dbReference type="Gene3D" id="3.40.960.10">
    <property type="entry name" value="VSR Endonuclease"/>
    <property type="match status" value="1"/>
</dbReference>
<gene>
    <name evidence="1" type="ORF">SAMN03080615_00504</name>
</gene>
<dbReference type="RefSeq" id="WP_091353457.1">
    <property type="nucleotide sequence ID" value="NZ_AP025284.1"/>
</dbReference>
<dbReference type="STRING" id="355243.SAMN03080615_00504"/>
<accession>A0A1H9DEB7</accession>